<keyword evidence="7" id="KW-1185">Reference proteome</keyword>
<feature type="coiled-coil region" evidence="4">
    <location>
        <begin position="338"/>
        <end position="365"/>
    </location>
</feature>
<feature type="region of interest" description="Disordered" evidence="5">
    <location>
        <begin position="668"/>
        <end position="736"/>
    </location>
</feature>
<feature type="region of interest" description="Disordered" evidence="5">
    <location>
        <begin position="771"/>
        <end position="830"/>
    </location>
</feature>
<accession>D8LN18</accession>
<feature type="region of interest" description="Disordered" evidence="5">
    <location>
        <begin position="397"/>
        <end position="425"/>
    </location>
</feature>
<protein>
    <submittedName>
        <fullName evidence="6">Uncharacterized protein</fullName>
    </submittedName>
</protein>
<dbReference type="STRING" id="2880.D8LN18"/>
<proteinExistence type="predicted"/>
<feature type="coiled-coil region" evidence="4">
    <location>
        <begin position="224"/>
        <end position="289"/>
    </location>
</feature>
<evidence type="ECO:0000256" key="2">
    <source>
        <dbReference type="ARBA" id="ARBA00023034"/>
    </source>
</evidence>
<dbReference type="OrthoDB" id="10608838at2759"/>
<dbReference type="GO" id="GO:0007030">
    <property type="term" value="P:Golgi organization"/>
    <property type="evidence" value="ECO:0007669"/>
    <property type="project" value="TreeGrafter"/>
</dbReference>
<evidence type="ECO:0000256" key="3">
    <source>
        <dbReference type="ARBA" id="ARBA00023054"/>
    </source>
</evidence>
<dbReference type="PANTHER" id="PTHR18921">
    <property type="entry name" value="MYOSIN HEAVY CHAIN - RELATED"/>
    <property type="match status" value="1"/>
</dbReference>
<feature type="compositionally biased region" description="Polar residues" evidence="5">
    <location>
        <begin position="405"/>
        <end position="414"/>
    </location>
</feature>
<feature type="coiled-coil region" evidence="4">
    <location>
        <begin position="1037"/>
        <end position="1078"/>
    </location>
</feature>
<evidence type="ECO:0000256" key="4">
    <source>
        <dbReference type="SAM" id="Coils"/>
    </source>
</evidence>
<feature type="compositionally biased region" description="Low complexity" evidence="5">
    <location>
        <begin position="771"/>
        <end position="781"/>
    </location>
</feature>
<keyword evidence="2" id="KW-0333">Golgi apparatus</keyword>
<dbReference type="AlphaFoldDB" id="D8LN18"/>
<reference evidence="6 7" key="1">
    <citation type="journal article" date="2010" name="Nature">
        <title>The Ectocarpus genome and the independent evolution of multicellularity in brown algae.</title>
        <authorList>
            <person name="Cock J.M."/>
            <person name="Sterck L."/>
            <person name="Rouze P."/>
            <person name="Scornet D."/>
            <person name="Allen A.E."/>
            <person name="Amoutzias G."/>
            <person name="Anthouard V."/>
            <person name="Artiguenave F."/>
            <person name="Aury J.M."/>
            <person name="Badger J.H."/>
            <person name="Beszteri B."/>
            <person name="Billiau K."/>
            <person name="Bonnet E."/>
            <person name="Bothwell J.H."/>
            <person name="Bowler C."/>
            <person name="Boyen C."/>
            <person name="Brownlee C."/>
            <person name="Carrano C.J."/>
            <person name="Charrier B."/>
            <person name="Cho G.Y."/>
            <person name="Coelho S.M."/>
            <person name="Collen J."/>
            <person name="Corre E."/>
            <person name="Da Silva C."/>
            <person name="Delage L."/>
            <person name="Delaroque N."/>
            <person name="Dittami S.M."/>
            <person name="Doulbeau S."/>
            <person name="Elias M."/>
            <person name="Farnham G."/>
            <person name="Gachon C.M."/>
            <person name="Gschloessl B."/>
            <person name="Heesch S."/>
            <person name="Jabbari K."/>
            <person name="Jubin C."/>
            <person name="Kawai H."/>
            <person name="Kimura K."/>
            <person name="Kloareg B."/>
            <person name="Kupper F.C."/>
            <person name="Lang D."/>
            <person name="Le Bail A."/>
            <person name="Leblanc C."/>
            <person name="Lerouge P."/>
            <person name="Lohr M."/>
            <person name="Lopez P.J."/>
            <person name="Martens C."/>
            <person name="Maumus F."/>
            <person name="Michel G."/>
            <person name="Miranda-Saavedra D."/>
            <person name="Morales J."/>
            <person name="Moreau H."/>
            <person name="Motomura T."/>
            <person name="Nagasato C."/>
            <person name="Napoli C.A."/>
            <person name="Nelson D.R."/>
            <person name="Nyvall-Collen P."/>
            <person name="Peters A.F."/>
            <person name="Pommier C."/>
            <person name="Potin P."/>
            <person name="Poulain J."/>
            <person name="Quesneville H."/>
            <person name="Read B."/>
            <person name="Rensing S.A."/>
            <person name="Ritter A."/>
            <person name="Rousvoal S."/>
            <person name="Samanta M."/>
            <person name="Samson G."/>
            <person name="Schroeder D.C."/>
            <person name="Segurens B."/>
            <person name="Strittmatter M."/>
            <person name="Tonon T."/>
            <person name="Tregear J.W."/>
            <person name="Valentin K."/>
            <person name="von Dassow P."/>
            <person name="Yamagishi T."/>
            <person name="Van de Peer Y."/>
            <person name="Wincker P."/>
        </authorList>
    </citation>
    <scope>NUCLEOTIDE SEQUENCE [LARGE SCALE GENOMIC DNA]</scope>
    <source>
        <strain evidence="7">Ec32 / CCAP1310/4</strain>
    </source>
</reference>
<comment type="subcellular location">
    <subcellularLocation>
        <location evidence="1">Golgi apparatus</location>
    </subcellularLocation>
</comment>
<gene>
    <name evidence="6" type="ORF">Esi_0422_0023</name>
</gene>
<dbReference type="EMBL" id="FN649760">
    <property type="protein sequence ID" value="CBN76259.1"/>
    <property type="molecule type" value="Genomic_DNA"/>
</dbReference>
<name>D8LN18_ECTSI</name>
<feature type="region of interest" description="Disordered" evidence="5">
    <location>
        <begin position="1"/>
        <end position="64"/>
    </location>
</feature>
<evidence type="ECO:0000256" key="5">
    <source>
        <dbReference type="SAM" id="MobiDB-lite"/>
    </source>
</evidence>
<evidence type="ECO:0000313" key="6">
    <source>
        <dbReference type="EMBL" id="CBN76259.1"/>
    </source>
</evidence>
<keyword evidence="3 4" id="KW-0175">Coiled coil</keyword>
<dbReference type="PANTHER" id="PTHR18921:SF2">
    <property type="entry name" value="THYROID RECEPTOR-INTERACTING PROTEIN 11"/>
    <property type="match status" value="1"/>
</dbReference>
<evidence type="ECO:0000313" key="7">
    <source>
        <dbReference type="Proteomes" id="UP000002630"/>
    </source>
</evidence>
<feature type="compositionally biased region" description="Low complexity" evidence="5">
    <location>
        <begin position="16"/>
        <end position="31"/>
    </location>
</feature>
<dbReference type="GO" id="GO:0031267">
    <property type="term" value="F:small GTPase binding"/>
    <property type="evidence" value="ECO:0007669"/>
    <property type="project" value="TreeGrafter"/>
</dbReference>
<evidence type="ECO:0000256" key="1">
    <source>
        <dbReference type="ARBA" id="ARBA00004555"/>
    </source>
</evidence>
<dbReference type="Proteomes" id="UP000002630">
    <property type="component" value="Unassembled WGS sequence"/>
</dbReference>
<feature type="coiled-coil region" evidence="4">
    <location>
        <begin position="154"/>
        <end position="188"/>
    </location>
</feature>
<feature type="compositionally biased region" description="Gly residues" evidence="5">
    <location>
        <begin position="677"/>
        <end position="689"/>
    </location>
</feature>
<sequence length="1153" mass="120193">MESVRESSSRRRRQHPPITTTATTTSKTSRSTPRRRRRQPRPPTPTPTSDDEAQETRPTIGRDAAAYMRQADAGIGTRRVLEFARGDAALRESAAALSGGTAESWMSGSGGGGDEEGLGLLRQQLSAVQRIRIEHERKDATIAALRLEASADTARRCTREEEAWRKQLRDMQEQCRAERDRAEELAALEPALAKARSEAVAAAAAAARDEAGRAEAEFRAGTITERLNAEMERERAKSRGLEDKLRVLEEELAGANRLIPEVKSIQGANEALRAELVVASERRSEVELELAQLKVYRPLVERADFIDRRRVAAEEGLRAATAELSRERDALAAAKDGAAELRLALERRELRLAEAEAEVSRAAAEAAADRASAELGDIRGFLVELSALLARSNAEAASDGEASPGWSTNGSSTIPPSASDAPGAGAGAGGCVKVVAAISAGVKGLLAERTVAASALRELDNRFSQGKREAEEASADTRDRDTAHREQLVELRSWCESEVEAQRRAKRAAQTAADCALRDLSTARRLISDFEKEKARISGNAVALNARLSTVTEEASAAKNGLRLLARACWPLLERCRLLAEHKRLLAKWHDSSAAAAADGAAAAARRGGGAMLGAVARRPRAGGRGGGVGGGAASTEAAADAAAPGSQQPTMVLIIDGLRSLVDALSQDGDEEEGQAGRGLGSENGGGDPPAPASRAHGTPRRPGSSEGGGGCGEVGDTAGNVHNHQHHDKRQQRRPLVSLRATCIAAVAVQRLVRLAACRASRREAARAASAAATANSSQPDPPPPPTAAGGRPSPSRHGDAGIGEAIIPLGPRGSGGGSGGGGVPMLLDTQVVSPGSMSLALMSLLGDHSKDGTGDPSQAGGVACRGDGGGGGGGGGGGSGDGERCMGLLGALVVVDAGNISSAAATGEWFGRGFEGTAVETGAARDAAGRTSLLEVLAGGQVGHWRRVEKRGLVPWAGSGGGSGSDPRLLGGASRVVASRCARHHGQDVWKAWQERAAAEEACSLLGATRRGTAALARLAGEAERRLLESEAGRLQAKAEVEALEASKQALRVALEKKSELVSFLEERVQMMEGEASGTVPAAALAGTEKALTESLAEVETLRVRSASLYAELAEASAQRKREARQARKGAQVANQEKVVGRVEGLFFRL</sequence>
<dbReference type="GO" id="GO:0005794">
    <property type="term" value="C:Golgi apparatus"/>
    <property type="evidence" value="ECO:0007669"/>
    <property type="project" value="UniProtKB-SubCell"/>
</dbReference>
<organism evidence="6 7">
    <name type="scientific">Ectocarpus siliculosus</name>
    <name type="common">Brown alga</name>
    <name type="synonym">Conferva siliculosa</name>
    <dbReference type="NCBI Taxonomy" id="2880"/>
    <lineage>
        <taxon>Eukaryota</taxon>
        <taxon>Sar</taxon>
        <taxon>Stramenopiles</taxon>
        <taxon>Ochrophyta</taxon>
        <taxon>PX clade</taxon>
        <taxon>Phaeophyceae</taxon>
        <taxon>Ectocarpales</taxon>
        <taxon>Ectocarpaceae</taxon>
        <taxon>Ectocarpus</taxon>
    </lineage>
</organism>
<dbReference type="GO" id="GO:0006888">
    <property type="term" value="P:endoplasmic reticulum to Golgi vesicle-mediated transport"/>
    <property type="evidence" value="ECO:0007669"/>
    <property type="project" value="TreeGrafter"/>
</dbReference>
<feature type="compositionally biased region" description="Gly residues" evidence="5">
    <location>
        <begin position="815"/>
        <end position="826"/>
    </location>
</feature>
<dbReference type="InParanoid" id="D8LN18"/>
<feature type="compositionally biased region" description="Basic residues" evidence="5">
    <location>
        <begin position="725"/>
        <end position="735"/>
    </location>
</feature>